<keyword evidence="1" id="KW-1133">Transmembrane helix</keyword>
<name>A0ABN7JTN3_9HYPH</name>
<organism evidence="2 3">
    <name type="scientific">Pseudorhizobium halotolerans</name>
    <dbReference type="NCBI Taxonomy" id="1233081"/>
    <lineage>
        <taxon>Bacteria</taxon>
        <taxon>Pseudomonadati</taxon>
        <taxon>Pseudomonadota</taxon>
        <taxon>Alphaproteobacteria</taxon>
        <taxon>Hyphomicrobiales</taxon>
        <taxon>Rhizobiaceae</taxon>
        <taxon>Rhizobium/Agrobacterium group</taxon>
        <taxon>Pseudorhizobium</taxon>
    </lineage>
</organism>
<feature type="transmembrane region" description="Helical" evidence="1">
    <location>
        <begin position="47"/>
        <end position="64"/>
    </location>
</feature>
<reference evidence="2 3" key="1">
    <citation type="submission" date="2020-11" db="EMBL/GenBank/DDBJ databases">
        <authorList>
            <person name="Lassalle F."/>
        </authorList>
    </citation>
    <scope>NUCLEOTIDE SEQUENCE [LARGE SCALE GENOMIC DNA]</scope>
    <source>
        <strain evidence="2 3">AB21</strain>
    </source>
</reference>
<dbReference type="EMBL" id="CABFWE030000011">
    <property type="protein sequence ID" value="CAD7047688.1"/>
    <property type="molecule type" value="Genomic_DNA"/>
</dbReference>
<evidence type="ECO:0000256" key="1">
    <source>
        <dbReference type="SAM" id="Phobius"/>
    </source>
</evidence>
<accession>A0ABN7JTN3</accession>
<feature type="transmembrane region" description="Helical" evidence="1">
    <location>
        <begin position="21"/>
        <end position="41"/>
    </location>
</feature>
<feature type="transmembrane region" description="Helical" evidence="1">
    <location>
        <begin position="107"/>
        <end position="126"/>
    </location>
</feature>
<sequence>MRLDHVINRAMGMDSDEWQRHANPWSVWTRLATIPAFALAVYARMWLGWWSLLPVIVIIVFLWLNTRIFAPAQTDERWETRAILGERIWLDRDVTAIRDDHLRAVRWIATGSSLCSVPLIIGLVWLDPWATAFGAAGMFFGQAWLLDRFAWLYETKRSCSSDVGRHG</sequence>
<comment type="caution">
    <text evidence="2">The sequence shown here is derived from an EMBL/GenBank/DDBJ whole genome shotgun (WGS) entry which is preliminary data.</text>
</comment>
<feature type="transmembrane region" description="Helical" evidence="1">
    <location>
        <begin position="132"/>
        <end position="151"/>
    </location>
</feature>
<evidence type="ECO:0000313" key="2">
    <source>
        <dbReference type="EMBL" id="CAD7047688.1"/>
    </source>
</evidence>
<dbReference type="RefSeq" id="WP_142588925.1">
    <property type="nucleotide sequence ID" value="NZ_CABFWE030000011.1"/>
</dbReference>
<proteinExistence type="predicted"/>
<dbReference type="Proteomes" id="UP000601041">
    <property type="component" value="Unassembled WGS sequence"/>
</dbReference>
<keyword evidence="1" id="KW-0812">Transmembrane</keyword>
<protein>
    <submittedName>
        <fullName evidence="2">Uncharacterized protein</fullName>
    </submittedName>
</protein>
<dbReference type="Pfam" id="PF20358">
    <property type="entry name" value="DUF6653"/>
    <property type="match status" value="1"/>
</dbReference>
<dbReference type="InterPro" id="IPR046595">
    <property type="entry name" value="DUF6653"/>
</dbReference>
<evidence type="ECO:0000313" key="3">
    <source>
        <dbReference type="Proteomes" id="UP000601041"/>
    </source>
</evidence>
<gene>
    <name evidence="2" type="ORF">RHAB21_03814</name>
</gene>
<keyword evidence="3" id="KW-1185">Reference proteome</keyword>
<keyword evidence="1" id="KW-0472">Membrane</keyword>